<evidence type="ECO:0008006" key="4">
    <source>
        <dbReference type="Google" id="ProtNLM"/>
    </source>
</evidence>
<evidence type="ECO:0000313" key="3">
    <source>
        <dbReference type="Proteomes" id="UP001470230"/>
    </source>
</evidence>
<protein>
    <recommendedName>
        <fullName evidence="4">MRH domain-containing protein</fullName>
    </recommendedName>
</protein>
<sequence length="185" mass="21354">MLIFTLILFSFSHKLSFDRLQNLTSLLSNLESNQISEEDFEKELQSFEIEEESNQYKLKVSGLAQNKDDFQQLIGESSTIKYFAFHPAGKNVELNYAFSEEKCIKKIDFKKPENLSNNDFCFWVNDLKNTLTLSGKKNVFNGFNGSWEDDECIKTEFINIKSSSNKLTASKAVCFSEIEIKFDDD</sequence>
<evidence type="ECO:0000256" key="1">
    <source>
        <dbReference type="SAM" id="SignalP"/>
    </source>
</evidence>
<reference evidence="2 3" key="1">
    <citation type="submission" date="2024-04" db="EMBL/GenBank/DDBJ databases">
        <title>Tritrichomonas musculus Genome.</title>
        <authorList>
            <person name="Alves-Ferreira E."/>
            <person name="Grigg M."/>
            <person name="Lorenzi H."/>
            <person name="Galac M."/>
        </authorList>
    </citation>
    <scope>NUCLEOTIDE SEQUENCE [LARGE SCALE GENOMIC DNA]</scope>
    <source>
        <strain evidence="2 3">EAF2021</strain>
    </source>
</reference>
<organism evidence="2 3">
    <name type="scientific">Tritrichomonas musculus</name>
    <dbReference type="NCBI Taxonomy" id="1915356"/>
    <lineage>
        <taxon>Eukaryota</taxon>
        <taxon>Metamonada</taxon>
        <taxon>Parabasalia</taxon>
        <taxon>Tritrichomonadida</taxon>
        <taxon>Tritrichomonadidae</taxon>
        <taxon>Tritrichomonas</taxon>
    </lineage>
</organism>
<evidence type="ECO:0000313" key="2">
    <source>
        <dbReference type="EMBL" id="KAK8893931.1"/>
    </source>
</evidence>
<gene>
    <name evidence="2" type="ORF">M9Y10_022360</name>
</gene>
<feature type="signal peptide" evidence="1">
    <location>
        <begin position="1"/>
        <end position="17"/>
    </location>
</feature>
<accession>A0ABR2KT29</accession>
<dbReference type="EMBL" id="JAPFFF010000003">
    <property type="protein sequence ID" value="KAK8893931.1"/>
    <property type="molecule type" value="Genomic_DNA"/>
</dbReference>
<proteinExistence type="predicted"/>
<comment type="caution">
    <text evidence="2">The sequence shown here is derived from an EMBL/GenBank/DDBJ whole genome shotgun (WGS) entry which is preliminary data.</text>
</comment>
<name>A0ABR2KT29_9EUKA</name>
<dbReference type="Proteomes" id="UP001470230">
    <property type="component" value="Unassembled WGS sequence"/>
</dbReference>
<feature type="chain" id="PRO_5047209349" description="MRH domain-containing protein" evidence="1">
    <location>
        <begin position="18"/>
        <end position="185"/>
    </location>
</feature>
<keyword evidence="1" id="KW-0732">Signal</keyword>
<keyword evidence="3" id="KW-1185">Reference proteome</keyword>